<dbReference type="PROSITE" id="PS50043">
    <property type="entry name" value="HTH_LUXR_2"/>
    <property type="match status" value="1"/>
</dbReference>
<evidence type="ECO:0000256" key="2">
    <source>
        <dbReference type="ARBA" id="ARBA00023125"/>
    </source>
</evidence>
<dbReference type="GO" id="GO:0003677">
    <property type="term" value="F:DNA binding"/>
    <property type="evidence" value="ECO:0007669"/>
    <property type="project" value="UniProtKB-KW"/>
</dbReference>
<proteinExistence type="predicted"/>
<keyword evidence="1 3" id="KW-0597">Phosphoprotein</keyword>
<evidence type="ECO:0000259" key="4">
    <source>
        <dbReference type="PROSITE" id="PS50043"/>
    </source>
</evidence>
<evidence type="ECO:0000259" key="5">
    <source>
        <dbReference type="PROSITE" id="PS50110"/>
    </source>
</evidence>
<dbReference type="SMART" id="SM00421">
    <property type="entry name" value="HTH_LUXR"/>
    <property type="match status" value="1"/>
</dbReference>
<evidence type="ECO:0000256" key="3">
    <source>
        <dbReference type="PROSITE-ProRule" id="PRU00169"/>
    </source>
</evidence>
<reference evidence="6" key="1">
    <citation type="submission" date="2020-10" db="EMBL/GenBank/DDBJ databases">
        <authorList>
            <person name="Gilroy R."/>
        </authorList>
    </citation>
    <scope>NUCLEOTIDE SEQUENCE</scope>
    <source>
        <strain evidence="6">CHK152-2994</strain>
    </source>
</reference>
<feature type="domain" description="HTH luxR-type" evidence="4">
    <location>
        <begin position="160"/>
        <end position="225"/>
    </location>
</feature>
<dbReference type="Pfam" id="PF00196">
    <property type="entry name" value="GerE"/>
    <property type="match status" value="1"/>
</dbReference>
<reference evidence="6" key="2">
    <citation type="journal article" date="2021" name="PeerJ">
        <title>Extensive microbial diversity within the chicken gut microbiome revealed by metagenomics and culture.</title>
        <authorList>
            <person name="Gilroy R."/>
            <person name="Ravi A."/>
            <person name="Getino M."/>
            <person name="Pursley I."/>
            <person name="Horton D.L."/>
            <person name="Alikhan N.F."/>
            <person name="Baker D."/>
            <person name="Gharbi K."/>
            <person name="Hall N."/>
            <person name="Watson M."/>
            <person name="Adriaenssens E.M."/>
            <person name="Foster-Nyarko E."/>
            <person name="Jarju S."/>
            <person name="Secka A."/>
            <person name="Antonio M."/>
            <person name="Oren A."/>
            <person name="Chaudhuri R.R."/>
            <person name="La Ragione R."/>
            <person name="Hildebrand F."/>
            <person name="Pallen M.J."/>
        </authorList>
    </citation>
    <scope>NUCLEOTIDE SEQUENCE</scope>
    <source>
        <strain evidence="6">CHK152-2994</strain>
    </source>
</reference>
<comment type="caution">
    <text evidence="6">The sequence shown here is derived from an EMBL/GenBank/DDBJ whole genome shotgun (WGS) entry which is preliminary data.</text>
</comment>
<keyword evidence="2" id="KW-0238">DNA-binding</keyword>
<evidence type="ECO:0000313" key="6">
    <source>
        <dbReference type="EMBL" id="HIS82667.1"/>
    </source>
</evidence>
<dbReference type="Proteomes" id="UP000824139">
    <property type="component" value="Unassembled WGS sequence"/>
</dbReference>
<dbReference type="Pfam" id="PF00072">
    <property type="entry name" value="Response_reg"/>
    <property type="match status" value="1"/>
</dbReference>
<dbReference type="InterPro" id="IPR011006">
    <property type="entry name" value="CheY-like_superfamily"/>
</dbReference>
<sequence length="227" mass="25126">MSQNTADKSQVKVLVIESEKVTRIGIKYALRENPNIKIAGSTGSAEEAFYLIDYLQPDVVLIDIVYMGLNGIETTLKIKENRPDAKIIILSPHKSDDEIIASLGAGANAFCIKDMSFDSLLMVIQTVAKGACWIDPSAAAAARKCFQKTQNITNLQQYKAEKERKKLTPRELEVLRCIVDGLSNQEIAEKLFVSVHTSKAHVCNIFKKLGVEDRVLAAVIAIREHLI</sequence>
<dbReference type="PANTHER" id="PTHR43214:SF37">
    <property type="entry name" value="TRANSCRIPTIONAL REGULATORY PROTEIN YDFI"/>
    <property type="match status" value="1"/>
</dbReference>
<dbReference type="InterPro" id="IPR058245">
    <property type="entry name" value="NreC/VraR/RcsB-like_REC"/>
</dbReference>
<gene>
    <name evidence="6" type="ORF">IAD41_03575</name>
</gene>
<evidence type="ECO:0000313" key="7">
    <source>
        <dbReference type="Proteomes" id="UP000824139"/>
    </source>
</evidence>
<dbReference type="InterPro" id="IPR039420">
    <property type="entry name" value="WalR-like"/>
</dbReference>
<dbReference type="PRINTS" id="PR00038">
    <property type="entry name" value="HTHLUXR"/>
</dbReference>
<dbReference type="InterPro" id="IPR001789">
    <property type="entry name" value="Sig_transdc_resp-reg_receiver"/>
</dbReference>
<dbReference type="AlphaFoldDB" id="A0A9D1FV01"/>
<dbReference type="SMART" id="SM00448">
    <property type="entry name" value="REC"/>
    <property type="match status" value="1"/>
</dbReference>
<protein>
    <submittedName>
        <fullName evidence="6">Response regulator transcription factor</fullName>
    </submittedName>
</protein>
<dbReference type="PANTHER" id="PTHR43214">
    <property type="entry name" value="TWO-COMPONENT RESPONSE REGULATOR"/>
    <property type="match status" value="1"/>
</dbReference>
<organism evidence="6 7">
    <name type="scientific">Candidatus Scatenecus faecavium</name>
    <dbReference type="NCBI Taxonomy" id="2840915"/>
    <lineage>
        <taxon>Bacteria</taxon>
        <taxon>Candidatus Scatenecus</taxon>
    </lineage>
</organism>
<dbReference type="CDD" id="cd06170">
    <property type="entry name" value="LuxR_C_like"/>
    <property type="match status" value="1"/>
</dbReference>
<dbReference type="GO" id="GO:0006355">
    <property type="term" value="P:regulation of DNA-templated transcription"/>
    <property type="evidence" value="ECO:0007669"/>
    <property type="project" value="InterPro"/>
</dbReference>
<dbReference type="PROSITE" id="PS50110">
    <property type="entry name" value="RESPONSE_REGULATORY"/>
    <property type="match status" value="1"/>
</dbReference>
<feature type="domain" description="Response regulatory" evidence="5">
    <location>
        <begin position="12"/>
        <end position="128"/>
    </location>
</feature>
<evidence type="ECO:0000256" key="1">
    <source>
        <dbReference type="ARBA" id="ARBA00022553"/>
    </source>
</evidence>
<name>A0A9D1FV01_9BACT</name>
<dbReference type="GO" id="GO:0000160">
    <property type="term" value="P:phosphorelay signal transduction system"/>
    <property type="evidence" value="ECO:0007669"/>
    <property type="project" value="InterPro"/>
</dbReference>
<dbReference type="InterPro" id="IPR000792">
    <property type="entry name" value="Tscrpt_reg_LuxR_C"/>
</dbReference>
<accession>A0A9D1FV01</accession>
<feature type="modified residue" description="4-aspartylphosphate" evidence="3">
    <location>
        <position position="63"/>
    </location>
</feature>
<dbReference type="Gene3D" id="3.40.50.2300">
    <property type="match status" value="1"/>
</dbReference>
<dbReference type="CDD" id="cd17535">
    <property type="entry name" value="REC_NarL-like"/>
    <property type="match status" value="1"/>
</dbReference>
<dbReference type="EMBL" id="DVJO01000078">
    <property type="protein sequence ID" value="HIS82667.1"/>
    <property type="molecule type" value="Genomic_DNA"/>
</dbReference>
<dbReference type="SUPFAM" id="SSF52172">
    <property type="entry name" value="CheY-like"/>
    <property type="match status" value="1"/>
</dbReference>